<evidence type="ECO:0000313" key="1">
    <source>
        <dbReference type="EMBL" id="TQV77536.1"/>
    </source>
</evidence>
<evidence type="ECO:0000313" key="2">
    <source>
        <dbReference type="Proteomes" id="UP000317839"/>
    </source>
</evidence>
<dbReference type="Pfam" id="PF22668">
    <property type="entry name" value="DUF7009"/>
    <property type="match status" value="1"/>
</dbReference>
<dbReference type="RefSeq" id="WP_142941108.1">
    <property type="nucleotide sequence ID" value="NZ_VIKR01000001.1"/>
</dbReference>
<reference evidence="1 2" key="1">
    <citation type="submission" date="2019-06" db="EMBL/GenBank/DDBJ databases">
        <title>Draft genome of Aliikangiella marina GYP-15.</title>
        <authorList>
            <person name="Wang G."/>
        </authorList>
    </citation>
    <scope>NUCLEOTIDE SEQUENCE [LARGE SCALE GENOMIC DNA]</scope>
    <source>
        <strain evidence="1 2">GYP-15</strain>
    </source>
</reference>
<dbReference type="Proteomes" id="UP000317839">
    <property type="component" value="Unassembled WGS sequence"/>
</dbReference>
<keyword evidence="2" id="KW-1185">Reference proteome</keyword>
<name>A0A545TK22_9GAMM</name>
<comment type="caution">
    <text evidence="1">The sequence shown here is derived from an EMBL/GenBank/DDBJ whole genome shotgun (WGS) entry which is preliminary data.</text>
</comment>
<gene>
    <name evidence="1" type="ORF">FLL45_06220</name>
</gene>
<organism evidence="1 2">
    <name type="scientific">Aliikangiella marina</name>
    <dbReference type="NCBI Taxonomy" id="1712262"/>
    <lineage>
        <taxon>Bacteria</taxon>
        <taxon>Pseudomonadati</taxon>
        <taxon>Pseudomonadota</taxon>
        <taxon>Gammaproteobacteria</taxon>
        <taxon>Oceanospirillales</taxon>
        <taxon>Pleioneaceae</taxon>
        <taxon>Aliikangiella</taxon>
    </lineage>
</organism>
<sequence length="107" mass="12241">MKLRIERDSIKFKVSKEQANQLLADEVLLDAVPLTSLLKLTYSVEVTEHLSKFEYSEIDHCLSLRINRDILQKELTEGPTKKGILIEHDINDSKYISVGLQVDLKTS</sequence>
<dbReference type="AlphaFoldDB" id="A0A545TK22"/>
<dbReference type="EMBL" id="VIKR01000001">
    <property type="protein sequence ID" value="TQV77536.1"/>
    <property type="molecule type" value="Genomic_DNA"/>
</dbReference>
<proteinExistence type="predicted"/>
<protein>
    <submittedName>
        <fullName evidence="1">Uncharacterized protein</fullName>
    </submittedName>
</protein>
<dbReference type="InterPro" id="IPR053825">
    <property type="entry name" value="DUF7009"/>
</dbReference>
<accession>A0A545TK22</accession>